<sequence length="313" mass="34714">MAPPPLPVPAGQVQLQLLDGGSWMPFEMLFLGGGASKPYKMYDWAFYIFHPKLNRHILWDLGMAESKEIYPPHVGELFYTHFAPRGPTVSLPEQLLKRNVKQSDVDTVLFSHAHWDHCRPVKNLFPNATCFFGPGTKEFCSPGHFELKTSHFDGAFFDPQNATENSTELTGPWVPFGPFERAMDFLGDGSLWLVDAPGHMPGNLFAAAHVGNGEWVVLGGDCCHARSILDGTCDVAEFEMPGTGVMSSAHHDLPTAKRTISKLRQMEKEYGVHVALAHDEVWMSQGTDPVLMGLLDNDMKLFVTERLPHGGDP</sequence>
<dbReference type="EMBL" id="JANJQO010000093">
    <property type="protein sequence ID" value="KAJ2982120.1"/>
    <property type="molecule type" value="Genomic_DNA"/>
</dbReference>
<gene>
    <name evidence="1" type="ORF">NQ176_g1606</name>
</gene>
<protein>
    <submittedName>
        <fullName evidence="1">Uncharacterized protein</fullName>
    </submittedName>
</protein>
<evidence type="ECO:0000313" key="2">
    <source>
        <dbReference type="Proteomes" id="UP001143910"/>
    </source>
</evidence>
<dbReference type="Proteomes" id="UP001143910">
    <property type="component" value="Unassembled WGS sequence"/>
</dbReference>
<reference evidence="1" key="1">
    <citation type="submission" date="2022-08" db="EMBL/GenBank/DDBJ databases">
        <title>Genome Sequence of Lecanicillium fungicola.</title>
        <authorList>
            <person name="Buettner E."/>
        </authorList>
    </citation>
    <scope>NUCLEOTIDE SEQUENCE</scope>
    <source>
        <strain evidence="1">Babe33</strain>
    </source>
</reference>
<comment type="caution">
    <text evidence="1">The sequence shown here is derived from an EMBL/GenBank/DDBJ whole genome shotgun (WGS) entry which is preliminary data.</text>
</comment>
<organism evidence="1 2">
    <name type="scientific">Zarea fungicola</name>
    <dbReference type="NCBI Taxonomy" id="93591"/>
    <lineage>
        <taxon>Eukaryota</taxon>
        <taxon>Fungi</taxon>
        <taxon>Dikarya</taxon>
        <taxon>Ascomycota</taxon>
        <taxon>Pezizomycotina</taxon>
        <taxon>Sordariomycetes</taxon>
        <taxon>Hypocreomycetidae</taxon>
        <taxon>Hypocreales</taxon>
        <taxon>Cordycipitaceae</taxon>
        <taxon>Zarea</taxon>
    </lineage>
</organism>
<name>A0ACC1NT71_9HYPO</name>
<evidence type="ECO:0000313" key="1">
    <source>
        <dbReference type="EMBL" id="KAJ2982120.1"/>
    </source>
</evidence>
<keyword evidence="2" id="KW-1185">Reference proteome</keyword>
<accession>A0ACC1NT71</accession>
<proteinExistence type="predicted"/>